<dbReference type="Proteomes" id="UP001460270">
    <property type="component" value="Unassembled WGS sequence"/>
</dbReference>
<name>A0AAW0Q5T8_9GOBI</name>
<sequence>MSENAGPSKKAKTYHFHVEWEEDFFFTQSFSKCICLICKVSIAIPKKGNVERHFRTVHKKYDSDYPPKSEIRKKKISELKTQLSGQQSRLLRPNSRAKASTEASFRVSHLLIKHKKSFQDGEIIKEAFLEAADVLFRDSKQKRNNVIYQIPPDVKTHSYTAL</sequence>
<dbReference type="PANTHER" id="PTHR45913:SF21">
    <property type="entry name" value="DUF4371 DOMAIN-CONTAINING PROTEIN"/>
    <property type="match status" value="1"/>
</dbReference>
<gene>
    <name evidence="2" type="ORF">WMY93_002908</name>
</gene>
<proteinExistence type="predicted"/>
<dbReference type="Pfam" id="PF18658">
    <property type="entry name" value="zf-C2H2_12"/>
    <property type="match status" value="1"/>
</dbReference>
<keyword evidence="3" id="KW-1185">Reference proteome</keyword>
<feature type="domain" description="SPIN-DOC-like zinc-finger" evidence="1">
    <location>
        <begin position="19"/>
        <end position="61"/>
    </location>
</feature>
<dbReference type="PANTHER" id="PTHR45913">
    <property type="entry name" value="EPM2A-INTERACTING PROTEIN 1"/>
    <property type="match status" value="1"/>
</dbReference>
<comment type="caution">
    <text evidence="2">The sequence shown here is derived from an EMBL/GenBank/DDBJ whole genome shotgun (WGS) entry which is preliminary data.</text>
</comment>
<accession>A0AAW0Q5T8</accession>
<protein>
    <recommendedName>
        <fullName evidence="1">SPIN-DOC-like zinc-finger domain-containing protein</fullName>
    </recommendedName>
</protein>
<organism evidence="2 3">
    <name type="scientific">Mugilogobius chulae</name>
    <name type="common">yellowstripe goby</name>
    <dbReference type="NCBI Taxonomy" id="88201"/>
    <lineage>
        <taxon>Eukaryota</taxon>
        <taxon>Metazoa</taxon>
        <taxon>Chordata</taxon>
        <taxon>Craniata</taxon>
        <taxon>Vertebrata</taxon>
        <taxon>Euteleostomi</taxon>
        <taxon>Actinopterygii</taxon>
        <taxon>Neopterygii</taxon>
        <taxon>Teleostei</taxon>
        <taxon>Neoteleostei</taxon>
        <taxon>Acanthomorphata</taxon>
        <taxon>Gobiaria</taxon>
        <taxon>Gobiiformes</taxon>
        <taxon>Gobioidei</taxon>
        <taxon>Gobiidae</taxon>
        <taxon>Gobionellinae</taxon>
        <taxon>Mugilogobius</taxon>
    </lineage>
</organism>
<dbReference type="AlphaFoldDB" id="A0AAW0Q5T8"/>
<dbReference type="EMBL" id="JBBPFD010000002">
    <property type="protein sequence ID" value="KAK7939582.1"/>
    <property type="molecule type" value="Genomic_DNA"/>
</dbReference>
<evidence type="ECO:0000313" key="2">
    <source>
        <dbReference type="EMBL" id="KAK7939582.1"/>
    </source>
</evidence>
<reference evidence="3" key="1">
    <citation type="submission" date="2024-04" db="EMBL/GenBank/DDBJ databases">
        <title>Salinicola lusitanus LLJ914,a marine bacterium isolated from the Okinawa Trough.</title>
        <authorList>
            <person name="Li J."/>
        </authorList>
    </citation>
    <scope>NUCLEOTIDE SEQUENCE [LARGE SCALE GENOMIC DNA]</scope>
</reference>
<evidence type="ECO:0000259" key="1">
    <source>
        <dbReference type="Pfam" id="PF18658"/>
    </source>
</evidence>
<evidence type="ECO:0000313" key="3">
    <source>
        <dbReference type="Proteomes" id="UP001460270"/>
    </source>
</evidence>
<dbReference type="InterPro" id="IPR040647">
    <property type="entry name" value="SPIN-DOC_Znf-C2H2"/>
</dbReference>